<accession>A0A9X1TD45</accession>
<organism evidence="2 3">
    <name type="scientific">Jiella avicenniae</name>
    <dbReference type="NCBI Taxonomy" id="2907202"/>
    <lineage>
        <taxon>Bacteria</taxon>
        <taxon>Pseudomonadati</taxon>
        <taxon>Pseudomonadota</taxon>
        <taxon>Alphaproteobacteria</taxon>
        <taxon>Hyphomicrobiales</taxon>
        <taxon>Aurantimonadaceae</taxon>
        <taxon>Jiella</taxon>
    </lineage>
</organism>
<evidence type="ECO:0000256" key="1">
    <source>
        <dbReference type="SAM" id="MobiDB-lite"/>
    </source>
</evidence>
<dbReference type="InterPro" id="IPR008912">
    <property type="entry name" value="Uncharacterised_CoxE"/>
</dbReference>
<feature type="region of interest" description="Disordered" evidence="1">
    <location>
        <begin position="82"/>
        <end position="112"/>
    </location>
</feature>
<sequence length="382" mass="42334">MSAAAERHIDGFLSALANAGLEPSPLRRTDFLRALTRTDLPSVTDLYWTARITLVFRHEQIEPFDDVFDAWFRNGDELVRQEVEAPESEENERPPDSDSGETPPPAEMGEGTGEAASLDEFLANRGLAETGEAKRDICREITDLARGQLPRERSRRAKRASRPGTLDLRRVLSEMRRSGGEIVHLAYRERPTRMRRVLMLIDVSGSLKATSPDALRYAHALMKAAPRMEVFTFGTRLTRITRTLRTEDVDEALEALSDVIFDFDGGTRIGPTFESFLSDGRLQTLARGALVIIVSDGLERGDVTAMRDATGRLSRLAHRLVWLTPLMSDSSYKPATRGMQAILGTLDRLGDAGTLSALCEEVAILDAKVERAARGQVAARWA</sequence>
<comment type="caution">
    <text evidence="2">The sequence shown here is derived from an EMBL/GenBank/DDBJ whole genome shotgun (WGS) entry which is preliminary data.</text>
</comment>
<reference evidence="2" key="1">
    <citation type="submission" date="2022-01" db="EMBL/GenBank/DDBJ databases">
        <title>Jiella avicenniae sp. nov., a novel endophytic bacterium isolated from bark of Avicennia marina.</title>
        <authorList>
            <person name="Tuo L."/>
        </authorList>
    </citation>
    <scope>NUCLEOTIDE SEQUENCE</scope>
    <source>
        <strain evidence="2">CBK1P-4</strain>
    </source>
</reference>
<dbReference type="AlphaFoldDB" id="A0A9X1TD45"/>
<dbReference type="InterPro" id="IPR036465">
    <property type="entry name" value="vWFA_dom_sf"/>
</dbReference>
<gene>
    <name evidence="2" type="ORF">LZD57_16890</name>
</gene>
<proteinExistence type="predicted"/>
<evidence type="ECO:0000313" key="3">
    <source>
        <dbReference type="Proteomes" id="UP001139035"/>
    </source>
</evidence>
<dbReference type="PIRSF" id="PIRSF010256">
    <property type="entry name" value="CoxE_vWa"/>
    <property type="match status" value="1"/>
</dbReference>
<dbReference type="PANTHER" id="PTHR39338">
    <property type="entry name" value="BLL5662 PROTEIN-RELATED"/>
    <property type="match status" value="1"/>
</dbReference>
<dbReference type="EMBL" id="JAJUWU010000017">
    <property type="protein sequence ID" value="MCE7029668.1"/>
    <property type="molecule type" value="Genomic_DNA"/>
</dbReference>
<dbReference type="RefSeq" id="WP_233720657.1">
    <property type="nucleotide sequence ID" value="NZ_JAJUWU010000017.1"/>
</dbReference>
<name>A0A9X1TD45_9HYPH</name>
<keyword evidence="3" id="KW-1185">Reference proteome</keyword>
<evidence type="ECO:0000313" key="2">
    <source>
        <dbReference type="EMBL" id="MCE7029668.1"/>
    </source>
</evidence>
<dbReference type="Pfam" id="PF05762">
    <property type="entry name" value="VWA_CoxE"/>
    <property type="match status" value="1"/>
</dbReference>
<dbReference type="PANTHER" id="PTHR39338:SF6">
    <property type="entry name" value="BLL5662 PROTEIN"/>
    <property type="match status" value="1"/>
</dbReference>
<dbReference type="InterPro" id="IPR011195">
    <property type="entry name" value="UCP010256"/>
</dbReference>
<dbReference type="SUPFAM" id="SSF53300">
    <property type="entry name" value="vWA-like"/>
    <property type="match status" value="1"/>
</dbReference>
<dbReference type="CDD" id="cd00198">
    <property type="entry name" value="vWFA"/>
    <property type="match status" value="1"/>
</dbReference>
<protein>
    <submittedName>
        <fullName evidence="2">VWA domain-containing protein</fullName>
    </submittedName>
</protein>
<dbReference type="Proteomes" id="UP001139035">
    <property type="component" value="Unassembled WGS sequence"/>
</dbReference>